<keyword evidence="5" id="KW-0808">Transferase</keyword>
<evidence type="ECO:0000256" key="3">
    <source>
        <dbReference type="ARBA" id="ARBA00012438"/>
    </source>
</evidence>
<dbReference type="GO" id="GO:0004673">
    <property type="term" value="F:protein histidine kinase activity"/>
    <property type="evidence" value="ECO:0007669"/>
    <property type="project" value="UniProtKB-EC"/>
</dbReference>
<evidence type="ECO:0000313" key="16">
    <source>
        <dbReference type="EMBL" id="BBY28445.1"/>
    </source>
</evidence>
<feature type="region of interest" description="Disordered" evidence="12">
    <location>
        <begin position="752"/>
        <end position="774"/>
    </location>
</feature>
<feature type="domain" description="HAMP" evidence="15">
    <location>
        <begin position="321"/>
        <end position="388"/>
    </location>
</feature>
<evidence type="ECO:0000259" key="15">
    <source>
        <dbReference type="PROSITE" id="PS50885"/>
    </source>
</evidence>
<evidence type="ECO:0000256" key="9">
    <source>
        <dbReference type="ARBA" id="ARBA00022840"/>
    </source>
</evidence>
<dbReference type="InterPro" id="IPR003660">
    <property type="entry name" value="HAMP_dom"/>
</dbReference>
<reference evidence="16 17" key="1">
    <citation type="journal article" date="2019" name="Emerg. Microbes Infect.">
        <title>Comprehensive subspecies identification of 175 nontuberculous mycobacteria species based on 7547 genomic profiles.</title>
        <authorList>
            <person name="Matsumoto Y."/>
            <person name="Kinjo T."/>
            <person name="Motooka D."/>
            <person name="Nabeya D."/>
            <person name="Jung N."/>
            <person name="Uechi K."/>
            <person name="Horii T."/>
            <person name="Iida T."/>
            <person name="Fujita J."/>
            <person name="Nakamura S."/>
        </authorList>
    </citation>
    <scope>NUCLEOTIDE SEQUENCE [LARGE SCALE GENOMIC DNA]</scope>
    <source>
        <strain evidence="16 17">JCM 17899</strain>
    </source>
</reference>
<feature type="region of interest" description="Disordered" evidence="12">
    <location>
        <begin position="813"/>
        <end position="901"/>
    </location>
</feature>
<sequence length="901" mass="95884">MRDPASGGPAKRPPRWSISNWPVGWKVFAIVLVPLLLAGAFGGLRIQSGWSEANGLRLAADRADMVPAISDYTGALEAALLANSTGGDAQSAITAFDGAKGDLRSQLEATDVVPDVADGVTSLLDDGQALLDQVAANGIGLRDRVTTYAPILLTAEDAVNGSVRVDDERIRAETLGLSRAMGARGQMMMQQLLVNLGGDIPEPELRTSMITLAGTEPSTLFGMAQVLGVGSPDAERLQAEMVKRMALMSDPAVPLVANPEMTESIRATNDIALQVIDRSTSAVTTAVGDEAATQRSAAIRDSVIVGAALLIALLLVALVARTLVRPLRRLRDGALRVAHEDLARELERLRAGEDPGALQPLPVYTTEEIGQVAHAVDELHEQALMLAGEQSRLQVQVGDMFETLSRRSRSLVDQQLSLIDRLERNEDDPERLQSLFRLDHLAARMRRNGANLLVLSGAQVPRDQVEPVPVAALIDAAASEVEDYTRIVTSEVPESEVVGEVAGDLVHLLAELLDNALRYSPPNSQVRVSAVHTGNGGLVLEVGDAGLGMTEADLRVANTRLQSGGEVNPYTARHMGLFVVGRLAAQHGLVVRLRSTIAGDQSSGTTAGVYVPAELLLRGGVPVAAEPSDHGAVTENIPVQAPPRMAPPLPSAPPDPDPVERPTAEAVPVSFLPQRSPGASGISDIPSGPPGFTELAPVARREQRRPEQDDWPEDTWPEEYVPARSAPYVEPPRQAPTDTSAFFASRGQAAERHDEVDVPPAEPAARAPDEGDGSIFSTMLSEWLIDDPNDLAQSTDLDWQTVWDKGWSAAAAAEQAPVAEHTEEGLPVRQPGARLVPGAADDQDDRPDGPTNGFGNGAAHPIDHPQPARDPEAVRASMSSHFGGVHAGRSRVRESRETDRE</sequence>
<dbReference type="AlphaFoldDB" id="A0A7I7QQA5"/>
<dbReference type="KEGG" id="msei:MSEDJ_25410"/>
<dbReference type="GO" id="GO:0005524">
    <property type="term" value="F:ATP binding"/>
    <property type="evidence" value="ECO:0007669"/>
    <property type="project" value="UniProtKB-KW"/>
</dbReference>
<dbReference type="GO" id="GO:0000160">
    <property type="term" value="P:phosphorelay signal transduction system"/>
    <property type="evidence" value="ECO:0007669"/>
    <property type="project" value="UniProtKB-KW"/>
</dbReference>
<keyword evidence="6 13" id="KW-0812">Transmembrane</keyword>
<evidence type="ECO:0000256" key="7">
    <source>
        <dbReference type="ARBA" id="ARBA00022741"/>
    </source>
</evidence>
<accession>A0A7I7QQA5</accession>
<evidence type="ECO:0000256" key="1">
    <source>
        <dbReference type="ARBA" id="ARBA00000085"/>
    </source>
</evidence>
<evidence type="ECO:0000256" key="12">
    <source>
        <dbReference type="SAM" id="MobiDB-lite"/>
    </source>
</evidence>
<dbReference type="InterPro" id="IPR050980">
    <property type="entry name" value="2C_sensor_his_kinase"/>
</dbReference>
<evidence type="ECO:0000256" key="4">
    <source>
        <dbReference type="ARBA" id="ARBA00022553"/>
    </source>
</evidence>
<dbReference type="EC" id="2.7.13.3" evidence="3"/>
<keyword evidence="7" id="KW-0547">Nucleotide-binding</keyword>
<protein>
    <recommendedName>
        <fullName evidence="3">histidine kinase</fullName>
        <ecNumber evidence="3">2.7.13.3</ecNumber>
    </recommendedName>
</protein>
<feature type="transmembrane region" description="Helical" evidence="13">
    <location>
        <begin position="303"/>
        <end position="324"/>
    </location>
</feature>
<keyword evidence="17" id="KW-1185">Reference proteome</keyword>
<organism evidence="16 17">
    <name type="scientific">Mycolicibacterium sediminis</name>
    <dbReference type="NCBI Taxonomy" id="1286180"/>
    <lineage>
        <taxon>Bacteria</taxon>
        <taxon>Bacillati</taxon>
        <taxon>Actinomycetota</taxon>
        <taxon>Actinomycetes</taxon>
        <taxon>Mycobacteriales</taxon>
        <taxon>Mycobacteriaceae</taxon>
        <taxon>Mycolicibacterium</taxon>
    </lineage>
</organism>
<comment type="catalytic activity">
    <reaction evidence="1">
        <text>ATP + protein L-histidine = ADP + protein N-phospho-L-histidine.</text>
        <dbReference type="EC" id="2.7.13.3"/>
    </reaction>
</comment>
<dbReference type="SMART" id="SM00387">
    <property type="entry name" value="HATPase_c"/>
    <property type="match status" value="1"/>
</dbReference>
<dbReference type="InterPro" id="IPR005467">
    <property type="entry name" value="His_kinase_dom"/>
</dbReference>
<evidence type="ECO:0000256" key="6">
    <source>
        <dbReference type="ARBA" id="ARBA00022692"/>
    </source>
</evidence>
<keyword evidence="4" id="KW-0597">Phosphoprotein</keyword>
<feature type="region of interest" description="Disordered" evidence="12">
    <location>
        <begin position="641"/>
        <end position="691"/>
    </location>
</feature>
<keyword evidence="8" id="KW-0418">Kinase</keyword>
<keyword evidence="9" id="KW-0067">ATP-binding</keyword>
<dbReference type="InterPro" id="IPR003594">
    <property type="entry name" value="HATPase_dom"/>
</dbReference>
<dbReference type="PANTHER" id="PTHR44936">
    <property type="entry name" value="SENSOR PROTEIN CREC"/>
    <property type="match status" value="1"/>
</dbReference>
<dbReference type="PANTHER" id="PTHR44936:SF9">
    <property type="entry name" value="SENSOR PROTEIN CREC"/>
    <property type="match status" value="1"/>
</dbReference>
<comment type="subcellular location">
    <subcellularLocation>
        <location evidence="2">Membrane</location>
    </subcellularLocation>
</comment>
<evidence type="ECO:0000256" key="11">
    <source>
        <dbReference type="ARBA" id="ARBA00023012"/>
    </source>
</evidence>
<dbReference type="Gene3D" id="6.10.340.10">
    <property type="match status" value="1"/>
</dbReference>
<gene>
    <name evidence="16" type="ORF">MSEDJ_25410</name>
</gene>
<keyword evidence="13" id="KW-0472">Membrane</keyword>
<dbReference type="InterPro" id="IPR036890">
    <property type="entry name" value="HATPase_C_sf"/>
</dbReference>
<dbReference type="SUPFAM" id="SSF55874">
    <property type="entry name" value="ATPase domain of HSP90 chaperone/DNA topoisomerase II/histidine kinase"/>
    <property type="match status" value="1"/>
</dbReference>
<dbReference type="Pfam" id="PF02518">
    <property type="entry name" value="HATPase_c"/>
    <property type="match status" value="1"/>
</dbReference>
<keyword evidence="11" id="KW-0902">Two-component regulatory system</keyword>
<dbReference type="EMBL" id="AP022588">
    <property type="protein sequence ID" value="BBY28445.1"/>
    <property type="molecule type" value="Genomic_DNA"/>
</dbReference>
<evidence type="ECO:0000256" key="2">
    <source>
        <dbReference type="ARBA" id="ARBA00004370"/>
    </source>
</evidence>
<name>A0A7I7QQA5_9MYCO</name>
<dbReference type="Proteomes" id="UP000467193">
    <property type="component" value="Chromosome"/>
</dbReference>
<evidence type="ECO:0000313" key="17">
    <source>
        <dbReference type="Proteomes" id="UP000467193"/>
    </source>
</evidence>
<dbReference type="PROSITE" id="PS50885">
    <property type="entry name" value="HAMP"/>
    <property type="match status" value="1"/>
</dbReference>
<evidence type="ECO:0000256" key="10">
    <source>
        <dbReference type="ARBA" id="ARBA00022989"/>
    </source>
</evidence>
<dbReference type="SMART" id="SM00304">
    <property type="entry name" value="HAMP"/>
    <property type="match status" value="1"/>
</dbReference>
<dbReference type="GO" id="GO:0016020">
    <property type="term" value="C:membrane"/>
    <property type="evidence" value="ECO:0007669"/>
    <property type="project" value="UniProtKB-SubCell"/>
</dbReference>
<dbReference type="CDD" id="cd06225">
    <property type="entry name" value="HAMP"/>
    <property type="match status" value="1"/>
</dbReference>
<feature type="compositionally biased region" description="Basic and acidic residues" evidence="12">
    <location>
        <begin position="891"/>
        <end position="901"/>
    </location>
</feature>
<feature type="domain" description="Histidine kinase" evidence="14">
    <location>
        <begin position="505"/>
        <end position="615"/>
    </location>
</feature>
<feature type="compositionally biased region" description="Pro residues" evidence="12">
    <location>
        <begin position="641"/>
        <end position="656"/>
    </location>
</feature>
<feature type="compositionally biased region" description="Basic and acidic residues" evidence="12">
    <location>
        <begin position="861"/>
        <end position="873"/>
    </location>
</feature>
<dbReference type="PROSITE" id="PS50109">
    <property type="entry name" value="HIS_KIN"/>
    <property type="match status" value="1"/>
</dbReference>
<keyword evidence="10 13" id="KW-1133">Transmembrane helix</keyword>
<evidence type="ECO:0000256" key="8">
    <source>
        <dbReference type="ARBA" id="ARBA00022777"/>
    </source>
</evidence>
<dbReference type="Pfam" id="PF00672">
    <property type="entry name" value="HAMP"/>
    <property type="match status" value="1"/>
</dbReference>
<evidence type="ECO:0000256" key="13">
    <source>
        <dbReference type="SAM" id="Phobius"/>
    </source>
</evidence>
<evidence type="ECO:0000256" key="5">
    <source>
        <dbReference type="ARBA" id="ARBA00022679"/>
    </source>
</evidence>
<proteinExistence type="predicted"/>
<evidence type="ECO:0000259" key="14">
    <source>
        <dbReference type="PROSITE" id="PS50109"/>
    </source>
</evidence>
<feature type="transmembrane region" description="Helical" evidence="13">
    <location>
        <begin position="23"/>
        <end position="44"/>
    </location>
</feature>
<dbReference type="Gene3D" id="3.30.565.10">
    <property type="entry name" value="Histidine kinase-like ATPase, C-terminal domain"/>
    <property type="match status" value="1"/>
</dbReference>